<organism evidence="2 3">
    <name type="scientific">Rickettsia massiliae (strain Mtu5)</name>
    <dbReference type="NCBI Taxonomy" id="416276"/>
    <lineage>
        <taxon>Bacteria</taxon>
        <taxon>Pseudomonadati</taxon>
        <taxon>Pseudomonadota</taxon>
        <taxon>Alphaproteobacteria</taxon>
        <taxon>Rickettsiales</taxon>
        <taxon>Rickettsiaceae</taxon>
        <taxon>Rickettsieae</taxon>
        <taxon>Rickettsia</taxon>
        <taxon>spotted fever group</taxon>
    </lineage>
</organism>
<protein>
    <submittedName>
        <fullName evidence="2">Poly-beta-hydroxyalkanoate depolymerase</fullName>
    </submittedName>
</protein>
<dbReference type="InterPro" id="IPR010915">
    <property type="entry name" value="PHB_depoly_PhaZ"/>
</dbReference>
<dbReference type="EMBL" id="CP000683">
    <property type="protein sequence ID" value="ABV85108.1"/>
    <property type="molecule type" value="Genomic_DNA"/>
</dbReference>
<accession>A8F2H2</accession>
<dbReference type="KEGG" id="rms:RMA_1076"/>
<evidence type="ECO:0000259" key="1">
    <source>
        <dbReference type="Pfam" id="PF06850"/>
    </source>
</evidence>
<dbReference type="Pfam" id="PF06850">
    <property type="entry name" value="PHB_depo_C"/>
    <property type="match status" value="1"/>
</dbReference>
<feature type="domain" description="PHB de-polymerase C-terminal" evidence="1">
    <location>
        <begin position="211"/>
        <end position="411"/>
    </location>
</feature>
<dbReference type="HOGENOM" id="CLU_017495_0_0_5"/>
<dbReference type="InterPro" id="IPR009656">
    <property type="entry name" value="PHB_depo_C"/>
</dbReference>
<dbReference type="Proteomes" id="UP000001311">
    <property type="component" value="Chromosome"/>
</dbReference>
<dbReference type="NCBIfam" id="TIGR01849">
    <property type="entry name" value="PHB_depoly_PhaZ"/>
    <property type="match status" value="1"/>
</dbReference>
<dbReference type="SUPFAM" id="SSF53474">
    <property type="entry name" value="alpha/beta-Hydrolases"/>
    <property type="match status" value="1"/>
</dbReference>
<reference evidence="2 3" key="1">
    <citation type="journal article" date="2007" name="Genome Res.">
        <title>Lateral gene transfer between obligate intracellular bacteria: evidence from the Rickettsia massiliae genome.</title>
        <authorList>
            <person name="Blanc G."/>
            <person name="Ogata H."/>
            <person name="Robert C."/>
            <person name="Audic S."/>
            <person name="Claverie J.-M."/>
            <person name="Raoult D."/>
        </authorList>
    </citation>
    <scope>NUCLEOTIDE SEQUENCE [LARGE SCALE GENOMIC DNA]</scope>
    <source>
        <strain evidence="3">Mtu5</strain>
    </source>
</reference>
<gene>
    <name evidence="2" type="ordered locus">RMA_1076</name>
</gene>
<dbReference type="InterPro" id="IPR051321">
    <property type="entry name" value="PHA/PHB_synthase"/>
</dbReference>
<dbReference type="AlphaFoldDB" id="A8F2H2"/>
<keyword evidence="3" id="KW-1185">Reference proteome</keyword>
<name>A8F2H2_RICM5</name>
<evidence type="ECO:0000313" key="3">
    <source>
        <dbReference type="Proteomes" id="UP000001311"/>
    </source>
</evidence>
<dbReference type="PIRSF" id="PIRSF020818">
    <property type="entry name" value="PHB_depoly_PhaZ"/>
    <property type="match status" value="1"/>
</dbReference>
<dbReference type="PANTHER" id="PTHR36837">
    <property type="entry name" value="POLY(3-HYDROXYALKANOATE) POLYMERASE SUBUNIT PHAC"/>
    <property type="match status" value="1"/>
</dbReference>
<dbReference type="InterPro" id="IPR029058">
    <property type="entry name" value="AB_hydrolase_fold"/>
</dbReference>
<sequence length="476" mass="54378">MINCDLSTNYTYYMLEGLRAQIAPMHLGINILKEAYEHESLEDNGFARIMHAYLTLCECMTRKYEKPEFNILETIIDDKTYNINEKVILKKSFCELRHFQKIGFKQELPQLLIVAPMAGHHATLLRTTVQELLPYTDIYITDWTEASYVPLEAGHFDMDDYIDYVMEFINFIGPNVHTMAVCQPTVPLLAAISLMLESNSPNVPSSMILMGGPIDARKNPTAVNEFAQSKSLEWFCQMVTMQVPLNYPGHGRKVYPSFLQLAGFMSLNLFRHIDSHLELWQSLLNSDYKKADHTIKFYDEYLAGMDMPAAFYLQTIDEVFQQFSLVRGKLVSEKCPIDLKHITKCALLGIEGELDDIAAVGQTKAALKLCSNIPDSMKRYHLQKGAGYYGVFSGSKFKQFIVPIIKDFIYDFVIKLISSNLNLRQYKNSHYERALPAWIVTLLSVARNDGVVSMQQCLVGMISQPYNKIIIKGEVW</sequence>
<proteinExistence type="predicted"/>
<dbReference type="PANTHER" id="PTHR36837:SF4">
    <property type="entry name" value="BLR0908 PROTEIN"/>
    <property type="match status" value="1"/>
</dbReference>
<evidence type="ECO:0000313" key="2">
    <source>
        <dbReference type="EMBL" id="ABV85108.1"/>
    </source>
</evidence>